<dbReference type="CDD" id="cd17535">
    <property type="entry name" value="REC_NarL-like"/>
    <property type="match status" value="1"/>
</dbReference>
<keyword evidence="3 8" id="KW-0238">DNA-binding</keyword>
<name>A0ABS4J6T3_9BACL</name>
<dbReference type="PROSITE" id="PS50043">
    <property type="entry name" value="HTH_LUXR_2"/>
    <property type="match status" value="1"/>
</dbReference>
<dbReference type="InterPro" id="IPR058245">
    <property type="entry name" value="NreC/VraR/RcsB-like_REC"/>
</dbReference>
<sequence length="222" mass="24858">MKMKITDSRLYRLMIADDQFLTREGLKTILDSEEDMDVVGMAKNGMEAYELAAALLPDLILMDIQMPVMDGIASIKSIKRDFPHIVILILTTFVDDSYIVEGLSSGASGYILKDMDGDRLISAIRDAAAGQFVLQGVIAEKLAARLARKEHEYEGSMGEMRLTDREDEVSRLVMKGLSNKEIAEDLQISEGTVRNYVSTIYSKLEVNNRAEAIVRLLRKQHP</sequence>
<accession>A0ABS4J6T3</accession>
<dbReference type="Pfam" id="PF00196">
    <property type="entry name" value="GerE"/>
    <property type="match status" value="1"/>
</dbReference>
<dbReference type="PANTHER" id="PTHR43214:SF43">
    <property type="entry name" value="TWO-COMPONENT RESPONSE REGULATOR"/>
    <property type="match status" value="1"/>
</dbReference>
<dbReference type="Pfam" id="PF00072">
    <property type="entry name" value="Response_reg"/>
    <property type="match status" value="1"/>
</dbReference>
<evidence type="ECO:0000256" key="4">
    <source>
        <dbReference type="ARBA" id="ARBA00023163"/>
    </source>
</evidence>
<feature type="modified residue" description="4-aspartylphosphate" evidence="5">
    <location>
        <position position="63"/>
    </location>
</feature>
<feature type="domain" description="Response regulatory" evidence="7">
    <location>
        <begin position="12"/>
        <end position="128"/>
    </location>
</feature>
<evidence type="ECO:0000256" key="1">
    <source>
        <dbReference type="ARBA" id="ARBA00022553"/>
    </source>
</evidence>
<dbReference type="SUPFAM" id="SSF52172">
    <property type="entry name" value="CheY-like"/>
    <property type="match status" value="1"/>
</dbReference>
<protein>
    <submittedName>
        <fullName evidence="8">DNA-binding NarL/FixJ family response regulator</fullName>
    </submittedName>
</protein>
<dbReference type="PANTHER" id="PTHR43214">
    <property type="entry name" value="TWO-COMPONENT RESPONSE REGULATOR"/>
    <property type="match status" value="1"/>
</dbReference>
<dbReference type="Proteomes" id="UP001519287">
    <property type="component" value="Unassembled WGS sequence"/>
</dbReference>
<dbReference type="GO" id="GO:0003677">
    <property type="term" value="F:DNA binding"/>
    <property type="evidence" value="ECO:0007669"/>
    <property type="project" value="UniProtKB-KW"/>
</dbReference>
<organism evidence="8 9">
    <name type="scientific">Paenibacillus eucommiae</name>
    <dbReference type="NCBI Taxonomy" id="1355755"/>
    <lineage>
        <taxon>Bacteria</taxon>
        <taxon>Bacillati</taxon>
        <taxon>Bacillota</taxon>
        <taxon>Bacilli</taxon>
        <taxon>Bacillales</taxon>
        <taxon>Paenibacillaceae</taxon>
        <taxon>Paenibacillus</taxon>
    </lineage>
</organism>
<reference evidence="8 9" key="1">
    <citation type="submission" date="2021-03" db="EMBL/GenBank/DDBJ databases">
        <title>Genomic Encyclopedia of Type Strains, Phase IV (KMG-IV): sequencing the most valuable type-strain genomes for metagenomic binning, comparative biology and taxonomic classification.</title>
        <authorList>
            <person name="Goeker M."/>
        </authorList>
    </citation>
    <scope>NUCLEOTIDE SEQUENCE [LARGE SCALE GENOMIC DNA]</scope>
    <source>
        <strain evidence="8 9">DSM 26048</strain>
    </source>
</reference>
<dbReference type="PRINTS" id="PR00038">
    <property type="entry name" value="HTHLUXR"/>
</dbReference>
<evidence type="ECO:0000256" key="2">
    <source>
        <dbReference type="ARBA" id="ARBA00023015"/>
    </source>
</evidence>
<keyword evidence="2" id="KW-0805">Transcription regulation</keyword>
<evidence type="ECO:0000256" key="5">
    <source>
        <dbReference type="PROSITE-ProRule" id="PRU00169"/>
    </source>
</evidence>
<dbReference type="SUPFAM" id="SSF46894">
    <property type="entry name" value="C-terminal effector domain of the bipartite response regulators"/>
    <property type="match status" value="1"/>
</dbReference>
<evidence type="ECO:0000313" key="8">
    <source>
        <dbReference type="EMBL" id="MBP1995543.1"/>
    </source>
</evidence>
<dbReference type="SMART" id="SM00421">
    <property type="entry name" value="HTH_LUXR"/>
    <property type="match status" value="1"/>
</dbReference>
<dbReference type="SMART" id="SM00448">
    <property type="entry name" value="REC"/>
    <property type="match status" value="1"/>
</dbReference>
<evidence type="ECO:0000259" key="6">
    <source>
        <dbReference type="PROSITE" id="PS50043"/>
    </source>
</evidence>
<dbReference type="InterPro" id="IPR001789">
    <property type="entry name" value="Sig_transdc_resp-reg_receiver"/>
</dbReference>
<dbReference type="InterPro" id="IPR000792">
    <property type="entry name" value="Tscrpt_reg_LuxR_C"/>
</dbReference>
<dbReference type="RefSeq" id="WP_245376069.1">
    <property type="nucleotide sequence ID" value="NZ_JAGGLB010000035.1"/>
</dbReference>
<dbReference type="CDD" id="cd06170">
    <property type="entry name" value="LuxR_C_like"/>
    <property type="match status" value="1"/>
</dbReference>
<dbReference type="PROSITE" id="PS50110">
    <property type="entry name" value="RESPONSE_REGULATORY"/>
    <property type="match status" value="1"/>
</dbReference>
<evidence type="ECO:0000313" key="9">
    <source>
        <dbReference type="Proteomes" id="UP001519287"/>
    </source>
</evidence>
<feature type="domain" description="HTH luxR-type" evidence="6">
    <location>
        <begin position="155"/>
        <end position="220"/>
    </location>
</feature>
<evidence type="ECO:0000256" key="3">
    <source>
        <dbReference type="ARBA" id="ARBA00023125"/>
    </source>
</evidence>
<evidence type="ECO:0000259" key="7">
    <source>
        <dbReference type="PROSITE" id="PS50110"/>
    </source>
</evidence>
<comment type="caution">
    <text evidence="8">The sequence shown here is derived from an EMBL/GenBank/DDBJ whole genome shotgun (WGS) entry which is preliminary data.</text>
</comment>
<dbReference type="EMBL" id="JAGGLB010000035">
    <property type="protein sequence ID" value="MBP1995543.1"/>
    <property type="molecule type" value="Genomic_DNA"/>
</dbReference>
<keyword evidence="1 5" id="KW-0597">Phosphoprotein</keyword>
<dbReference type="InterPro" id="IPR016032">
    <property type="entry name" value="Sig_transdc_resp-reg_C-effctor"/>
</dbReference>
<proteinExistence type="predicted"/>
<keyword evidence="4" id="KW-0804">Transcription</keyword>
<gene>
    <name evidence="8" type="ORF">J2Z66_007185</name>
</gene>
<keyword evidence="9" id="KW-1185">Reference proteome</keyword>
<dbReference type="Gene3D" id="3.40.50.2300">
    <property type="match status" value="1"/>
</dbReference>
<dbReference type="InterPro" id="IPR011006">
    <property type="entry name" value="CheY-like_superfamily"/>
</dbReference>
<dbReference type="InterPro" id="IPR039420">
    <property type="entry name" value="WalR-like"/>
</dbReference>